<dbReference type="EMBL" id="JACHBK010000009">
    <property type="protein sequence ID" value="MBB5537360.1"/>
    <property type="molecule type" value="Genomic_DNA"/>
</dbReference>
<dbReference type="RefSeq" id="WP_018329546.1">
    <property type="nucleotide sequence ID" value="NZ_JACHBK010000009.1"/>
</dbReference>
<name>A0A7W8UFQ6_9HYPH</name>
<keyword evidence="3" id="KW-1185">Reference proteome</keyword>
<dbReference type="Proteomes" id="UP000585507">
    <property type="component" value="Unassembled WGS sequence"/>
</dbReference>
<evidence type="ECO:0000313" key="3">
    <source>
        <dbReference type="Proteomes" id="UP000585507"/>
    </source>
</evidence>
<sequence>MSDAVDAKTIVRLVRYAASHPVVVVEPGEGGVTLSAGKDRPPRHFPHGALDRACASGLVVREANRVHATPEAQGFLRRALLAPDDAFQEQHREIDNRTVSVDGIRQPARVNALESPLGAIARLKEKSGQAFLTPEAIAAGERLHADFTRAQLQPRLTMAYEPRLASKTRGGTGGTADLCDTALAARMRVGRAMEAIGPELCGVALDVCCFQKGLELVERERQWPARSAKLMLRAALMTLARHYAPPRPAGRQSHAWGAEGYRPDVSGLVTGIKDG</sequence>
<accession>A0A7W8UFQ6</accession>
<protein>
    <recommendedName>
        <fullName evidence="1">DUF6456 domain-containing protein</fullName>
    </recommendedName>
</protein>
<dbReference type="Pfam" id="PF20057">
    <property type="entry name" value="DUF6456"/>
    <property type="match status" value="1"/>
</dbReference>
<evidence type="ECO:0000313" key="2">
    <source>
        <dbReference type="EMBL" id="MBB5537360.1"/>
    </source>
</evidence>
<feature type="domain" description="DUF6456" evidence="1">
    <location>
        <begin position="109"/>
        <end position="244"/>
    </location>
</feature>
<evidence type="ECO:0000259" key="1">
    <source>
        <dbReference type="Pfam" id="PF20057"/>
    </source>
</evidence>
<reference evidence="2 3" key="1">
    <citation type="submission" date="2020-08" db="EMBL/GenBank/DDBJ databases">
        <title>Genomic Encyclopedia of Type Strains, Phase IV (KMG-V): Genome sequencing to study the core and pangenomes of soil and plant-associated prokaryotes.</title>
        <authorList>
            <person name="Whitman W."/>
        </authorList>
    </citation>
    <scope>NUCLEOTIDE SEQUENCE [LARGE SCALE GENOMIC DNA]</scope>
    <source>
        <strain evidence="2 3">SEMIA 4084</strain>
    </source>
</reference>
<gene>
    <name evidence="2" type="ORF">GGD55_004076</name>
</gene>
<dbReference type="InterPro" id="IPR045599">
    <property type="entry name" value="DUF6456"/>
</dbReference>
<comment type="caution">
    <text evidence="2">The sequence shown here is derived from an EMBL/GenBank/DDBJ whole genome shotgun (WGS) entry which is preliminary data.</text>
</comment>
<proteinExistence type="predicted"/>
<organism evidence="2 3">
    <name type="scientific">Rhizobium giardinii</name>
    <dbReference type="NCBI Taxonomy" id="56731"/>
    <lineage>
        <taxon>Bacteria</taxon>
        <taxon>Pseudomonadati</taxon>
        <taxon>Pseudomonadota</taxon>
        <taxon>Alphaproteobacteria</taxon>
        <taxon>Hyphomicrobiales</taxon>
        <taxon>Rhizobiaceae</taxon>
        <taxon>Rhizobium/Agrobacterium group</taxon>
        <taxon>Rhizobium</taxon>
    </lineage>
</organism>
<dbReference type="AlphaFoldDB" id="A0A7W8UFQ6"/>